<reference evidence="3 4" key="1">
    <citation type="submission" date="2018-08" db="EMBL/GenBank/DDBJ databases">
        <title>Fulvimarina sp. 85, whole genome shotgun sequence.</title>
        <authorList>
            <person name="Tuo L."/>
        </authorList>
    </citation>
    <scope>NUCLEOTIDE SEQUENCE [LARGE SCALE GENOMIC DNA]</scope>
    <source>
        <strain evidence="3 4">85</strain>
    </source>
</reference>
<name>A0A371X6Z9_9HYPH</name>
<evidence type="ECO:0000256" key="1">
    <source>
        <dbReference type="SAM" id="Coils"/>
    </source>
</evidence>
<evidence type="ECO:0008006" key="5">
    <source>
        <dbReference type="Google" id="ProtNLM"/>
    </source>
</evidence>
<feature type="coiled-coil region" evidence="1">
    <location>
        <begin position="706"/>
        <end position="733"/>
    </location>
</feature>
<keyword evidence="4" id="KW-1185">Reference proteome</keyword>
<dbReference type="OrthoDB" id="6105065at2"/>
<evidence type="ECO:0000313" key="3">
    <source>
        <dbReference type="EMBL" id="RFC65009.1"/>
    </source>
</evidence>
<evidence type="ECO:0000313" key="4">
    <source>
        <dbReference type="Proteomes" id="UP000264310"/>
    </source>
</evidence>
<organism evidence="3 4">
    <name type="scientific">Fulvimarina endophytica</name>
    <dbReference type="NCBI Taxonomy" id="2293836"/>
    <lineage>
        <taxon>Bacteria</taxon>
        <taxon>Pseudomonadati</taxon>
        <taxon>Pseudomonadota</taxon>
        <taxon>Alphaproteobacteria</taxon>
        <taxon>Hyphomicrobiales</taxon>
        <taxon>Aurantimonadaceae</taxon>
        <taxon>Fulvimarina</taxon>
    </lineage>
</organism>
<sequence>MDRSTALAVQKPEVNPVTLGERLASVVDNLTKEVRDRIDKRLPLEQRWLDDLAQYHGRYDEATDKSLRAAGKSKLFVNLTRPKTNAMSARLMDLLFPTDDRNWGIQPTPVPLLIEDAANSVRALQEIEKQLKAVQDQQAEAATGPNGAPAGQPDPKLKELQDKAAFASEKAKSLREILDEATKRSEAMTAEIDDQLRASSYHAAMRDMIDDACKYGTGVCKGPITGDRVRKGWKKQKDGERAGEFQMIVEEEAPTPSMRYVDLWHFFPDMDARTIQDGEGDFERHLMNEKQLRKLSRLPGFDKDAIRRLLKAKPKQETPSFVTQIRDITQQLNAVGKQTYHVFEYSGPLSAEDVRTIALAKQDDETLADVEDLDPLDEINVVLWFCDREVLKIAPYPFDSGETIYSVFNLEKDEGSLFGYGIPYIMADPQRSLNAGWRAMLDNAAIASGPQFVMDQNVIEPANGEWKIEPRKVWLAKKGVPKDQLPLTAVKIDMHQEELANIIAISKQFIDDMTAMPSIAQGEQGATPQKTAFGQALLMNAANVTFRRIVKNFDDDVTVPNITRFYDWNMQFSPKDEIKGDYGVDARGSSVLLVREMQAQNLMVIATQLGGHPVYGAMLKNRPLLKKLFQSMMVPADEVLLTEEEIDAIMAKASEPPSDPAADAKAIEIEFKREELSVKVELANMEAGTRVRVAELNHETAMMTLAEKMNMQMDQLRAMMAKSEREIASKERMFAAEAAMTERTGPTGGGNF</sequence>
<dbReference type="Proteomes" id="UP000264310">
    <property type="component" value="Unassembled WGS sequence"/>
</dbReference>
<dbReference type="RefSeq" id="WP_116681907.1">
    <property type="nucleotide sequence ID" value="NZ_QURL01000002.1"/>
</dbReference>
<feature type="region of interest" description="Disordered" evidence="2">
    <location>
        <begin position="135"/>
        <end position="156"/>
    </location>
</feature>
<evidence type="ECO:0000256" key="2">
    <source>
        <dbReference type="SAM" id="MobiDB-lite"/>
    </source>
</evidence>
<proteinExistence type="predicted"/>
<comment type="caution">
    <text evidence="3">The sequence shown here is derived from an EMBL/GenBank/DDBJ whole genome shotgun (WGS) entry which is preliminary data.</text>
</comment>
<accession>A0A371X6Z9</accession>
<dbReference type="AlphaFoldDB" id="A0A371X6Z9"/>
<gene>
    <name evidence="3" type="ORF">DYI37_03850</name>
</gene>
<protein>
    <recommendedName>
        <fullName evidence="5">Portal protein</fullName>
    </recommendedName>
</protein>
<keyword evidence="1" id="KW-0175">Coiled coil</keyword>
<dbReference type="EMBL" id="QURL01000002">
    <property type="protein sequence ID" value="RFC65009.1"/>
    <property type="molecule type" value="Genomic_DNA"/>
</dbReference>